<name>A0A813FC13_POLGL</name>
<gene>
    <name evidence="2" type="ORF">PGLA1383_LOCUS25815</name>
</gene>
<proteinExistence type="predicted"/>
<feature type="region of interest" description="Disordered" evidence="1">
    <location>
        <begin position="37"/>
        <end position="210"/>
    </location>
</feature>
<organism evidence="2 3">
    <name type="scientific">Polarella glacialis</name>
    <name type="common">Dinoflagellate</name>
    <dbReference type="NCBI Taxonomy" id="89957"/>
    <lineage>
        <taxon>Eukaryota</taxon>
        <taxon>Sar</taxon>
        <taxon>Alveolata</taxon>
        <taxon>Dinophyceae</taxon>
        <taxon>Suessiales</taxon>
        <taxon>Suessiaceae</taxon>
        <taxon>Polarella</taxon>
    </lineage>
</organism>
<sequence length="210" mass="20909">ALAAVTAAAAGGRSISSSPIPEALEVSALHRLLQQMPAPSDGKWEMGDATAAGSVLGSRPTGPAAAKLQPLAQVQRPKKLPPQAAQGRPPLAQSQPYPSPRPGTAPTARPTMTPAAVAAAARPTTTAPITARPAATPRQLTAPTTPTTAARPAATTTPTTAAATPQYLAVLAARPGTASARGRAAPASDARTKDSSGSGHLRPSTAGPRR</sequence>
<feature type="compositionally biased region" description="Low complexity" evidence="1">
    <location>
        <begin position="104"/>
        <end position="165"/>
    </location>
</feature>
<reference evidence="2" key="1">
    <citation type="submission" date="2021-02" db="EMBL/GenBank/DDBJ databases">
        <authorList>
            <person name="Dougan E. K."/>
            <person name="Rhodes N."/>
            <person name="Thang M."/>
            <person name="Chan C."/>
        </authorList>
    </citation>
    <scope>NUCLEOTIDE SEQUENCE</scope>
</reference>
<evidence type="ECO:0000313" key="2">
    <source>
        <dbReference type="EMBL" id="CAE8607911.1"/>
    </source>
</evidence>
<comment type="caution">
    <text evidence="2">The sequence shown here is derived from an EMBL/GenBank/DDBJ whole genome shotgun (WGS) entry which is preliminary data.</text>
</comment>
<protein>
    <submittedName>
        <fullName evidence="2">Uncharacterized protein</fullName>
    </submittedName>
</protein>
<dbReference type="Proteomes" id="UP000654075">
    <property type="component" value="Unassembled WGS sequence"/>
</dbReference>
<accession>A0A813FC13</accession>
<dbReference type="EMBL" id="CAJNNV010022191">
    <property type="protein sequence ID" value="CAE8607911.1"/>
    <property type="molecule type" value="Genomic_DNA"/>
</dbReference>
<feature type="non-terminal residue" evidence="2">
    <location>
        <position position="210"/>
    </location>
</feature>
<dbReference type="AlphaFoldDB" id="A0A813FC13"/>
<keyword evidence="3" id="KW-1185">Reference proteome</keyword>
<evidence type="ECO:0000313" key="3">
    <source>
        <dbReference type="Proteomes" id="UP000654075"/>
    </source>
</evidence>
<evidence type="ECO:0000256" key="1">
    <source>
        <dbReference type="SAM" id="MobiDB-lite"/>
    </source>
</evidence>